<dbReference type="RefSeq" id="WP_051281207.1">
    <property type="nucleotide sequence ID" value="NZ_CBCRWE010000127.1"/>
</dbReference>
<feature type="transmembrane region" description="Helical" evidence="1">
    <location>
        <begin position="63"/>
        <end position="85"/>
    </location>
</feature>
<evidence type="ECO:0000313" key="2">
    <source>
        <dbReference type="EMBL" id="VEG73756.1"/>
    </source>
</evidence>
<keyword evidence="1" id="KW-0472">Membrane</keyword>
<dbReference type="Proteomes" id="UP000276899">
    <property type="component" value="Chromosome"/>
</dbReference>
<evidence type="ECO:0000313" key="3">
    <source>
        <dbReference type="Proteomes" id="UP000276899"/>
    </source>
</evidence>
<dbReference type="AlphaFoldDB" id="A0A448KA01"/>
<organism evidence="2 3">
    <name type="scientific">Actinomyces slackii</name>
    <dbReference type="NCBI Taxonomy" id="52774"/>
    <lineage>
        <taxon>Bacteria</taxon>
        <taxon>Bacillati</taxon>
        <taxon>Actinomycetota</taxon>
        <taxon>Actinomycetes</taxon>
        <taxon>Actinomycetales</taxon>
        <taxon>Actinomycetaceae</taxon>
        <taxon>Actinomyces</taxon>
    </lineage>
</organism>
<dbReference type="KEGG" id="asla:NCTC11923_00365"/>
<reference evidence="2 3" key="1">
    <citation type="submission" date="2018-12" db="EMBL/GenBank/DDBJ databases">
        <authorList>
            <consortium name="Pathogen Informatics"/>
        </authorList>
    </citation>
    <scope>NUCLEOTIDE SEQUENCE [LARGE SCALE GENOMIC DNA]</scope>
    <source>
        <strain evidence="2 3">NCTC11923</strain>
    </source>
</reference>
<dbReference type="STRING" id="1278298.GCA_000428685_02066"/>
<name>A0A448KA01_9ACTO</name>
<feature type="transmembrane region" description="Helical" evidence="1">
    <location>
        <begin position="25"/>
        <end position="51"/>
    </location>
</feature>
<keyword evidence="3" id="KW-1185">Reference proteome</keyword>
<dbReference type="EMBL" id="LR134363">
    <property type="protein sequence ID" value="VEG73756.1"/>
    <property type="molecule type" value="Genomic_DNA"/>
</dbReference>
<gene>
    <name evidence="2" type="ORF">NCTC11923_00365</name>
</gene>
<accession>A0A448KA01</accession>
<keyword evidence="1" id="KW-1133">Transmembrane helix</keyword>
<sequence>MSQYPAPYAPPAPHASNPADSLGSWIIAIIVASIPVVGFIYLLVVAFGGSASQARRNWARAQFIVSLIAIVLMVLFIAAGGFAALEQSSVSS</sequence>
<evidence type="ECO:0000256" key="1">
    <source>
        <dbReference type="SAM" id="Phobius"/>
    </source>
</evidence>
<protein>
    <submittedName>
        <fullName evidence="2">Uncharacterized protein</fullName>
    </submittedName>
</protein>
<keyword evidence="1" id="KW-0812">Transmembrane</keyword>
<proteinExistence type="predicted"/>